<accession>A0A7V9AAK8</accession>
<dbReference type="PANTHER" id="PTHR42280">
    <property type="entry name" value="CITG FAMILY PROTEIN"/>
    <property type="match status" value="1"/>
</dbReference>
<evidence type="ECO:0000313" key="2">
    <source>
        <dbReference type="Proteomes" id="UP000542342"/>
    </source>
</evidence>
<dbReference type="RefSeq" id="WP_194536535.1">
    <property type="nucleotide sequence ID" value="NZ_JACEFB010000001.1"/>
</dbReference>
<dbReference type="PANTHER" id="PTHR42280:SF1">
    <property type="entry name" value="CITG FAMILY PROTEIN"/>
    <property type="match status" value="1"/>
</dbReference>
<dbReference type="GO" id="GO:0046917">
    <property type="term" value="F:triphosphoribosyl-dephospho-CoA synthase activity"/>
    <property type="evidence" value="ECO:0007669"/>
    <property type="project" value="InterPro"/>
</dbReference>
<dbReference type="Pfam" id="PF01874">
    <property type="entry name" value="CitG"/>
    <property type="match status" value="1"/>
</dbReference>
<proteinExistence type="predicted"/>
<organism evidence="1 2">
    <name type="scientific">Thermogemmata fonticola</name>
    <dbReference type="NCBI Taxonomy" id="2755323"/>
    <lineage>
        <taxon>Bacteria</taxon>
        <taxon>Pseudomonadati</taxon>
        <taxon>Planctomycetota</taxon>
        <taxon>Planctomycetia</taxon>
        <taxon>Gemmatales</taxon>
        <taxon>Gemmataceae</taxon>
        <taxon>Thermogemmata</taxon>
    </lineage>
</organism>
<name>A0A7V9AAK8_9BACT</name>
<dbReference type="Proteomes" id="UP000542342">
    <property type="component" value="Unassembled WGS sequence"/>
</dbReference>
<dbReference type="InterPro" id="IPR002736">
    <property type="entry name" value="CitG"/>
</dbReference>
<dbReference type="Gene3D" id="1.10.4200.10">
    <property type="entry name" value="Triphosphoribosyl-dephospho-CoA protein"/>
    <property type="match status" value="1"/>
</dbReference>
<keyword evidence="2" id="KW-1185">Reference proteome</keyword>
<gene>
    <name evidence="1" type="ORF">H0921_03090</name>
</gene>
<dbReference type="GO" id="GO:0005524">
    <property type="term" value="F:ATP binding"/>
    <property type="evidence" value="ECO:0007669"/>
    <property type="project" value="InterPro"/>
</dbReference>
<protein>
    <submittedName>
        <fullName evidence="1">Triphosphoribosyl-dephospho-CoA synthase</fullName>
    </submittedName>
</protein>
<dbReference type="EMBL" id="JACEFB010000001">
    <property type="protein sequence ID" value="MBA2225143.1"/>
    <property type="molecule type" value="Genomic_DNA"/>
</dbReference>
<dbReference type="AlphaFoldDB" id="A0A7V9AAK8"/>
<reference evidence="1 2" key="1">
    <citation type="submission" date="2020-07" db="EMBL/GenBank/DDBJ databases">
        <title>Thermogemmata thermophila gen. nov., sp. nov., a novel moderate thermophilic planctomycete from a Kamchatka hot spring.</title>
        <authorList>
            <person name="Elcheninov A.G."/>
            <person name="Podosokorskaya O.A."/>
            <person name="Kovaleva O.L."/>
            <person name="Novikov A."/>
            <person name="Bonch-Osmolovskaya E.A."/>
            <person name="Toshchakov S.V."/>
            <person name="Kublanov I.V."/>
        </authorList>
    </citation>
    <scope>NUCLEOTIDE SEQUENCE [LARGE SCALE GENOMIC DNA]</scope>
    <source>
        <strain evidence="1 2">2918</strain>
    </source>
</reference>
<sequence length="310" mass="33895">MQLFTRLDHTPLIAAAEASSVALHVQTACIWEVLSRKLGNVHRYQDFADTTLADFLLSAAACAGPLSQSTLPLGQRIYQAVAATRRIVRVNTNLGIILLLAPLTGLDYSSRWENELGKVLQAADLADARDVYAAIRLAQPSGLGQVPREDVRGEPTLRLQQVMALAADYDLIARQYVTDYADVRQFGLPVLIEAWERWGCVEAAVLECQLHWLAQYGDSAIARKNGPAAAQWVQQQAQEVLNLGGLSSAAGRRAAAQLDRRLRLPDNRFNPGTTADLITACLFVALRTQVLRPDSPFVWAQSLGVELASL</sequence>
<comment type="caution">
    <text evidence="1">The sequence shown here is derived from an EMBL/GenBank/DDBJ whole genome shotgun (WGS) entry which is preliminary data.</text>
</comment>
<evidence type="ECO:0000313" key="1">
    <source>
        <dbReference type="EMBL" id="MBA2225143.1"/>
    </source>
</evidence>